<dbReference type="GO" id="GO:0051286">
    <property type="term" value="C:cell tip"/>
    <property type="evidence" value="ECO:0007669"/>
    <property type="project" value="TreeGrafter"/>
</dbReference>
<feature type="compositionally biased region" description="Low complexity" evidence="3">
    <location>
        <begin position="254"/>
        <end position="268"/>
    </location>
</feature>
<dbReference type="Gene3D" id="1.20.58.1540">
    <property type="entry name" value="Actin interacting protein 3, C-terminal domain"/>
    <property type="match status" value="1"/>
</dbReference>
<evidence type="ECO:0000256" key="3">
    <source>
        <dbReference type="SAM" id="MobiDB-lite"/>
    </source>
</evidence>
<keyword evidence="6" id="KW-1185">Reference proteome</keyword>
<feature type="domain" description="Actin interacting protein 3 C-terminal" evidence="4">
    <location>
        <begin position="346"/>
        <end position="775"/>
    </location>
</feature>
<dbReference type="OrthoDB" id="783096at2759"/>
<dbReference type="GO" id="GO:0030010">
    <property type="term" value="P:establishment of cell polarity"/>
    <property type="evidence" value="ECO:0007669"/>
    <property type="project" value="TreeGrafter"/>
</dbReference>
<dbReference type="InterPro" id="IPR005613">
    <property type="entry name" value="AIP3_C"/>
</dbReference>
<dbReference type="AlphaFoldDB" id="A0A367KT77"/>
<dbReference type="PANTHER" id="PTHR22741">
    <property type="entry name" value="P140CAP/SNIP-RELATED"/>
    <property type="match status" value="1"/>
</dbReference>
<name>A0A367KT77_RHIST</name>
<reference evidence="5 6" key="1">
    <citation type="journal article" date="2018" name="G3 (Bethesda)">
        <title>Phylogenetic and Phylogenomic Definition of Rhizopus Species.</title>
        <authorList>
            <person name="Gryganskyi A.P."/>
            <person name="Golan J."/>
            <person name="Dolatabadi S."/>
            <person name="Mondo S."/>
            <person name="Robb S."/>
            <person name="Idnurm A."/>
            <person name="Muszewska A."/>
            <person name="Steczkiewicz K."/>
            <person name="Masonjones S."/>
            <person name="Liao H.L."/>
            <person name="Gajdeczka M.T."/>
            <person name="Anike F."/>
            <person name="Vuek A."/>
            <person name="Anishchenko I.M."/>
            <person name="Voigt K."/>
            <person name="de Hoog G.S."/>
            <person name="Smith M.E."/>
            <person name="Heitman J."/>
            <person name="Vilgalys R."/>
            <person name="Stajich J.E."/>
        </authorList>
    </citation>
    <scope>NUCLEOTIDE SEQUENCE [LARGE SCALE GENOMIC DNA]</scope>
    <source>
        <strain evidence="5 6">LSU 92-RS-03</strain>
    </source>
</reference>
<evidence type="ECO:0000313" key="5">
    <source>
        <dbReference type="EMBL" id="RCI05414.1"/>
    </source>
</evidence>
<dbReference type="Pfam" id="PF23153">
    <property type="entry name" value="Aip3p_Bud6_N"/>
    <property type="match status" value="1"/>
</dbReference>
<accession>A0A367KT77</accession>
<proteinExistence type="predicted"/>
<dbReference type="GO" id="GO:0005737">
    <property type="term" value="C:cytoplasm"/>
    <property type="evidence" value="ECO:0007669"/>
    <property type="project" value="TreeGrafter"/>
</dbReference>
<protein>
    <submittedName>
        <fullName evidence="5">Bud site selection protein 6</fullName>
    </submittedName>
</protein>
<evidence type="ECO:0000259" key="4">
    <source>
        <dbReference type="SMART" id="SM00806"/>
    </source>
</evidence>
<dbReference type="EMBL" id="PJQM01000395">
    <property type="protein sequence ID" value="RCI05414.1"/>
    <property type="molecule type" value="Genomic_DNA"/>
</dbReference>
<feature type="compositionally biased region" description="Pro residues" evidence="3">
    <location>
        <begin position="231"/>
        <end position="253"/>
    </location>
</feature>
<evidence type="ECO:0000256" key="2">
    <source>
        <dbReference type="SAM" id="Coils"/>
    </source>
</evidence>
<keyword evidence="1 2" id="KW-0175">Coiled coil</keyword>
<gene>
    <name evidence="5" type="primary">BUD6_2</name>
    <name evidence="5" type="ORF">CU098_011143</name>
</gene>
<evidence type="ECO:0000256" key="1">
    <source>
        <dbReference type="ARBA" id="ARBA00023054"/>
    </source>
</evidence>
<feature type="compositionally biased region" description="Low complexity" evidence="3">
    <location>
        <begin position="212"/>
        <end position="223"/>
    </location>
</feature>
<feature type="coiled-coil region" evidence="2">
    <location>
        <begin position="523"/>
        <end position="600"/>
    </location>
</feature>
<organism evidence="5 6">
    <name type="scientific">Rhizopus stolonifer</name>
    <name type="common">Rhizopus nigricans</name>
    <dbReference type="NCBI Taxonomy" id="4846"/>
    <lineage>
        <taxon>Eukaryota</taxon>
        <taxon>Fungi</taxon>
        <taxon>Fungi incertae sedis</taxon>
        <taxon>Mucoromycota</taxon>
        <taxon>Mucoromycotina</taxon>
        <taxon>Mucoromycetes</taxon>
        <taxon>Mucorales</taxon>
        <taxon>Mucorineae</taxon>
        <taxon>Rhizopodaceae</taxon>
        <taxon>Rhizopus</taxon>
    </lineage>
</organism>
<dbReference type="InterPro" id="IPR022782">
    <property type="entry name" value="AIP3-like_C"/>
</dbReference>
<feature type="compositionally biased region" description="Basic and acidic residues" evidence="3">
    <location>
        <begin position="122"/>
        <end position="132"/>
    </location>
</feature>
<dbReference type="STRING" id="4846.A0A367KT77"/>
<dbReference type="SMART" id="SM00806">
    <property type="entry name" value="AIP3"/>
    <property type="match status" value="1"/>
</dbReference>
<feature type="compositionally biased region" description="Low complexity" evidence="3">
    <location>
        <begin position="146"/>
        <end position="166"/>
    </location>
</feature>
<dbReference type="InterPro" id="IPR056279">
    <property type="entry name" value="Aip3p_Bud6_N"/>
</dbReference>
<sequence>MRRSSNSSIGVPNEVDTAVTKLLRTTKALLESLPQWSNMQTSKSEIFEVHDTLERQFFIVSQAFEESNISTTDLLWIPGKLRESISMAMIEQPSQAALDQYLPRIRDVIVHLLHGLKGKQAQLRERDRESRGSMRSNSEPWSREIPLSALSRGSSTSSSRLMMYPSSSPPLPPMTSPRMTGEETRGRNSIPSNDLSARIVPRRSYSPSPQALTPLPTKSTSSTRRGISIPQPQPVPSPPRHSSPPRNTSPPRNPSSSRGPSLPLSNSPNPQPSFDENDPSTANALAALKRQENLARRSSVRRASMYRGDHTVAPRSQDTPPVPSFQKSQLGRTLKEEAREHGLVLFLQIGKQIKKTVYQGELSIPALNMLFVETFSYTSRQNDFPTIYIRDPAIGVSYELVNLNEVKSNSVLSLNIDEKEEQREIQKELVAELSESFQKEMKETTQLFTEQIEQVKKQFESSHETLLEQIKAHTPTNTDTNITKEQYENEKLPTQKIDQEQVSKQFLEIESLKRDIIVLRQVERESKEEISQLVQQMKKMAEEFSKSTIEKESKTISARLVLEEGKKNLLEKSDRITTRLEDLQDTVDQLKLDVTQRKSRPSEVQMTHCAKERKELLNEIKEFDAFMIQVKPKWKKTWEHELQTIVKEQQDLKDHEYLLTDIKDDLDALSEVFEQLEKIHAYQINTKPIMREYRAAPVEDGFDGMSSVLQQVSTIDVDHDRRLRAMEQAEKMRQRELANRVDDFEKELSTFVDTKKLKKTGGALEIDRLRKLKDEELIKQNYVSKLPKNTEDENEEIES</sequence>
<dbReference type="Proteomes" id="UP000253551">
    <property type="component" value="Unassembled WGS sequence"/>
</dbReference>
<comment type="caution">
    <text evidence="5">The sequence shown here is derived from an EMBL/GenBank/DDBJ whole genome shotgun (WGS) entry which is preliminary data.</text>
</comment>
<evidence type="ECO:0000313" key="6">
    <source>
        <dbReference type="Proteomes" id="UP000253551"/>
    </source>
</evidence>
<dbReference type="InterPro" id="IPR051825">
    <property type="entry name" value="SRCIN1"/>
</dbReference>
<feature type="compositionally biased region" description="Polar residues" evidence="3">
    <location>
        <begin position="314"/>
        <end position="327"/>
    </location>
</feature>
<feature type="region of interest" description="Disordered" evidence="3">
    <location>
        <begin position="119"/>
        <end position="327"/>
    </location>
</feature>
<dbReference type="Pfam" id="PF03915">
    <property type="entry name" value="AIP3"/>
    <property type="match status" value="1"/>
</dbReference>
<dbReference type="PANTHER" id="PTHR22741:SF10">
    <property type="entry name" value="COILED-COIL DOMAIN-CONTAINING PROTEIN CG32809"/>
    <property type="match status" value="1"/>
</dbReference>
<dbReference type="GO" id="GO:0005519">
    <property type="term" value="F:cytoskeletal regulatory protein binding"/>
    <property type="evidence" value="ECO:0007669"/>
    <property type="project" value="InterPro"/>
</dbReference>